<dbReference type="Pfam" id="PF24722">
    <property type="entry name" value="DUF7674"/>
    <property type="match status" value="1"/>
</dbReference>
<accession>A0A9D2WP73</accession>
<dbReference type="RefSeq" id="WP_161822384.1">
    <property type="nucleotide sequence ID" value="NZ_LSRS01000004.1"/>
</dbReference>
<proteinExistence type="predicted"/>
<evidence type="ECO:0000259" key="1">
    <source>
        <dbReference type="Pfam" id="PF24722"/>
    </source>
</evidence>
<dbReference type="AlphaFoldDB" id="A0A9D2WP73"/>
<sequence>MRYENIIDVLSSRFPEVSRRYNEEKDYVEGLPHLVFEIVFVPYFREVMQSEDQNTKLQVIELLEEMISCEDEKIQEIVVVSVLEPLLSERDFLKIIRNQLGLKTQESLQVLEKDFGWA</sequence>
<reference evidence="2" key="1">
    <citation type="submission" date="2016-02" db="EMBL/GenBank/DDBJ databases">
        <title>Draft Genome Sequence of Sporotomaculum syntrophicum Strain FB, a Syntrophic Benzoate Degrader.</title>
        <authorList>
            <person name="Nobu M.K."/>
            <person name="Narihiro T."/>
            <person name="Qiu Y.-L."/>
            <person name="Ohashi A."/>
            <person name="Liu W.-T."/>
            <person name="Yuji S."/>
        </authorList>
    </citation>
    <scope>NUCLEOTIDE SEQUENCE</scope>
    <source>
        <strain evidence="2">FB</strain>
    </source>
</reference>
<feature type="domain" description="DUF7674" evidence="1">
    <location>
        <begin position="9"/>
        <end position="107"/>
    </location>
</feature>
<name>A0A9D2WP73_9FIRM</name>
<dbReference type="Proteomes" id="UP000798488">
    <property type="component" value="Unassembled WGS sequence"/>
</dbReference>
<dbReference type="InterPro" id="IPR056091">
    <property type="entry name" value="DUF7674"/>
</dbReference>
<gene>
    <name evidence="2" type="ORF">SPSYN_02064</name>
</gene>
<protein>
    <recommendedName>
        <fullName evidence="1">DUF7674 domain-containing protein</fullName>
    </recommendedName>
</protein>
<organism evidence="2 3">
    <name type="scientific">Sporotomaculum syntrophicum</name>
    <dbReference type="NCBI Taxonomy" id="182264"/>
    <lineage>
        <taxon>Bacteria</taxon>
        <taxon>Bacillati</taxon>
        <taxon>Bacillota</taxon>
        <taxon>Clostridia</taxon>
        <taxon>Eubacteriales</taxon>
        <taxon>Desulfallaceae</taxon>
        <taxon>Sporotomaculum</taxon>
    </lineage>
</organism>
<keyword evidence="3" id="KW-1185">Reference proteome</keyword>
<evidence type="ECO:0000313" key="3">
    <source>
        <dbReference type="Proteomes" id="UP000798488"/>
    </source>
</evidence>
<comment type="caution">
    <text evidence="2">The sequence shown here is derived from an EMBL/GenBank/DDBJ whole genome shotgun (WGS) entry which is preliminary data.</text>
</comment>
<evidence type="ECO:0000313" key="2">
    <source>
        <dbReference type="EMBL" id="KAF1084894.1"/>
    </source>
</evidence>
<dbReference type="EMBL" id="LSRS01000004">
    <property type="protein sequence ID" value="KAF1084894.1"/>
    <property type="molecule type" value="Genomic_DNA"/>
</dbReference>